<protein>
    <submittedName>
        <fullName evidence="4">DnaD domain protein</fullName>
    </submittedName>
</protein>
<feature type="compositionally biased region" description="Basic and acidic residues" evidence="2">
    <location>
        <begin position="269"/>
        <end position="289"/>
    </location>
</feature>
<comment type="similarity">
    <text evidence="1">Belongs to the DnaB/DnaD family.</text>
</comment>
<dbReference type="InterPro" id="IPR006343">
    <property type="entry name" value="DnaB/C_C"/>
</dbReference>
<proteinExistence type="inferred from homology"/>
<gene>
    <name evidence="4" type="ORF">D2A34_10145</name>
</gene>
<evidence type="ECO:0000259" key="3">
    <source>
        <dbReference type="Pfam" id="PF09681"/>
    </source>
</evidence>
<dbReference type="InterPro" id="IPR053162">
    <property type="entry name" value="DnaD"/>
</dbReference>
<dbReference type="InterPro" id="IPR034829">
    <property type="entry name" value="DnaD-like_sf"/>
</dbReference>
<name>A0A399IRY4_9CLOT</name>
<dbReference type="Pfam" id="PF09681">
    <property type="entry name" value="Phage_rep_org_N"/>
    <property type="match status" value="1"/>
</dbReference>
<evidence type="ECO:0000256" key="1">
    <source>
        <dbReference type="ARBA" id="ARBA00093462"/>
    </source>
</evidence>
<dbReference type="NCBIfam" id="TIGR01446">
    <property type="entry name" value="DnaD_dom"/>
    <property type="match status" value="1"/>
</dbReference>
<dbReference type="PANTHER" id="PTHR37293">
    <property type="entry name" value="PHAGE REPLICATION PROTEIN-RELATED"/>
    <property type="match status" value="1"/>
</dbReference>
<feature type="region of interest" description="Disordered" evidence="2">
    <location>
        <begin position="252"/>
        <end position="289"/>
    </location>
</feature>
<dbReference type="NCBIfam" id="TIGR01714">
    <property type="entry name" value="phage_rep_org_N"/>
    <property type="match status" value="1"/>
</dbReference>
<feature type="compositionally biased region" description="Low complexity" evidence="2">
    <location>
        <begin position="255"/>
        <end position="268"/>
    </location>
</feature>
<evidence type="ECO:0000256" key="2">
    <source>
        <dbReference type="SAM" id="MobiDB-lite"/>
    </source>
</evidence>
<dbReference type="InterPro" id="IPR010056">
    <property type="entry name" value="Phage_rep_org__N"/>
</dbReference>
<dbReference type="SUPFAM" id="SSF158499">
    <property type="entry name" value="DnaD domain-like"/>
    <property type="match status" value="1"/>
</dbReference>
<reference evidence="4 5" key="1">
    <citation type="submission" date="2018-08" db="EMBL/GenBank/DDBJ databases">
        <title>Genome of Clostridium chromiireducens C1, DSM12136.</title>
        <authorList>
            <person name="Xing M."/>
            <person name="Wei Y."/>
            <person name="Ang E.L."/>
            <person name="Zhao H."/>
            <person name="Zhang Y."/>
        </authorList>
    </citation>
    <scope>NUCLEOTIDE SEQUENCE [LARGE SCALE GENOMIC DNA]</scope>
    <source>
        <strain evidence="4 5">C1</strain>
    </source>
</reference>
<sequence>MMGEIRWVKFEVNMYDDTKLKILDNMDNRDLHQYVWTRLLVLTGKVNRGGYLYITNNMPYTVKTLAIEFNRSISEIKASIKILIKLEMIEFTEGKVFKIKNWEKHQNVEGMERYRQLNKERVANHRAKKKENNENKNEDKVISNAHINDRENNEEIHNIEAQAEKNISDSGNEEVRNNLNDSNVAEDDNRNIINNECNITCNDDNCNSNITVIEQKKKEIKKKKKIESEREIKSNYNTSLNITGGISEFEEVSHANSDTSSATSADNNATHDDLEKENASELKLTDDLKNNGMSSQNAAKLLTYYENLTGRHGGLNIGILKLAIDMHGYNNVKMAMDKALEVNKVNMTYINGILKNWRREGYPKDDMEVKDNGVRGSGKNNAADKNEFTGFKPKKPRDITDEERKRSEKDLI</sequence>
<dbReference type="Proteomes" id="UP000265930">
    <property type="component" value="Unassembled WGS sequence"/>
</dbReference>
<feature type="domain" description="Phage replisome organiser N-terminal" evidence="3">
    <location>
        <begin position="7"/>
        <end position="126"/>
    </location>
</feature>
<feature type="region of interest" description="Disordered" evidence="2">
    <location>
        <begin position="367"/>
        <end position="412"/>
    </location>
</feature>
<dbReference type="PANTHER" id="PTHR37293:SF7">
    <property type="entry name" value="HYPOTHETICAL PHAGE PROTEIN"/>
    <property type="match status" value="1"/>
</dbReference>
<organism evidence="4 5">
    <name type="scientific">Clostridium chromiireducens</name>
    <dbReference type="NCBI Taxonomy" id="225345"/>
    <lineage>
        <taxon>Bacteria</taxon>
        <taxon>Bacillati</taxon>
        <taxon>Bacillota</taxon>
        <taxon>Clostridia</taxon>
        <taxon>Eubacteriales</taxon>
        <taxon>Clostridiaceae</taxon>
        <taxon>Clostridium</taxon>
    </lineage>
</organism>
<accession>A0A399IRY4</accession>
<evidence type="ECO:0000313" key="4">
    <source>
        <dbReference type="EMBL" id="RII35781.1"/>
    </source>
</evidence>
<feature type="compositionally biased region" description="Basic and acidic residues" evidence="2">
    <location>
        <begin position="396"/>
        <end position="412"/>
    </location>
</feature>
<dbReference type="Gene3D" id="1.10.10.630">
    <property type="entry name" value="DnaD domain-like"/>
    <property type="match status" value="1"/>
</dbReference>
<dbReference type="AlphaFoldDB" id="A0A399IRY4"/>
<dbReference type="EMBL" id="QXDJ01000002">
    <property type="protein sequence ID" value="RII35781.1"/>
    <property type="molecule type" value="Genomic_DNA"/>
</dbReference>
<evidence type="ECO:0000313" key="5">
    <source>
        <dbReference type="Proteomes" id="UP000265930"/>
    </source>
</evidence>
<comment type="caution">
    <text evidence="4">The sequence shown here is derived from an EMBL/GenBank/DDBJ whole genome shotgun (WGS) entry which is preliminary data.</text>
</comment>